<dbReference type="EMBL" id="CAJVPZ010036783">
    <property type="protein sequence ID" value="CAG8752104.1"/>
    <property type="molecule type" value="Genomic_DNA"/>
</dbReference>
<protein>
    <submittedName>
        <fullName evidence="1">2723_t:CDS:1</fullName>
    </submittedName>
</protein>
<keyword evidence="2" id="KW-1185">Reference proteome</keyword>
<dbReference type="AlphaFoldDB" id="A0A9N9IWX7"/>
<evidence type="ECO:0000313" key="1">
    <source>
        <dbReference type="EMBL" id="CAG8752104.1"/>
    </source>
</evidence>
<organism evidence="1 2">
    <name type="scientific">Racocetra fulgida</name>
    <dbReference type="NCBI Taxonomy" id="60492"/>
    <lineage>
        <taxon>Eukaryota</taxon>
        <taxon>Fungi</taxon>
        <taxon>Fungi incertae sedis</taxon>
        <taxon>Mucoromycota</taxon>
        <taxon>Glomeromycotina</taxon>
        <taxon>Glomeromycetes</taxon>
        <taxon>Diversisporales</taxon>
        <taxon>Gigasporaceae</taxon>
        <taxon>Racocetra</taxon>
    </lineage>
</organism>
<dbReference type="Proteomes" id="UP000789396">
    <property type="component" value="Unassembled WGS sequence"/>
</dbReference>
<gene>
    <name evidence="1" type="ORF">RFULGI_LOCUS13679</name>
</gene>
<reference evidence="1" key="1">
    <citation type="submission" date="2021-06" db="EMBL/GenBank/DDBJ databases">
        <authorList>
            <person name="Kallberg Y."/>
            <person name="Tangrot J."/>
            <person name="Rosling A."/>
        </authorList>
    </citation>
    <scope>NUCLEOTIDE SEQUENCE</scope>
    <source>
        <strain evidence="1">IN212</strain>
    </source>
</reference>
<proteinExistence type="predicted"/>
<sequence>PIKRSDILKFGILNQTTGHNIDNGQQTTPTILNDNLSNDITTLVPVSINDNEIANNTVAFILSPDKVQKILNDLGFEENKVASWNRSIEVPIGVSSVLFTAREAILHGLHFQHISLYPAIESEYVHKQCKIPEFVSKDIQSIDPGKIIPGRAHRTFPQNILVCKEQFTYNDRPKILDQIKNKFTDRNFLYRGTSRSVIPAVISAGFDLVTHNIRNEFGPGLYTTPDIDYALRYCGQAGVLLVFDWTDSGGNITVKDLLDDEWMATVKGWICIDKPEKDGPPQHIEDVLQGKISENYDNTSNCRIPRQSMIMQVVGKTEAGRSAFAARLIAIIYQ</sequence>
<name>A0A9N9IWX7_9GLOM</name>
<dbReference type="SUPFAM" id="SSF56399">
    <property type="entry name" value="ADP-ribosylation"/>
    <property type="match status" value="1"/>
</dbReference>
<accession>A0A9N9IWX7</accession>
<feature type="non-terminal residue" evidence="1">
    <location>
        <position position="1"/>
    </location>
</feature>
<comment type="caution">
    <text evidence="1">The sequence shown here is derived from an EMBL/GenBank/DDBJ whole genome shotgun (WGS) entry which is preliminary data.</text>
</comment>
<dbReference type="Gene3D" id="3.90.228.10">
    <property type="match status" value="1"/>
</dbReference>
<feature type="non-terminal residue" evidence="1">
    <location>
        <position position="334"/>
    </location>
</feature>
<dbReference type="OrthoDB" id="2304782at2759"/>
<evidence type="ECO:0000313" key="2">
    <source>
        <dbReference type="Proteomes" id="UP000789396"/>
    </source>
</evidence>